<keyword evidence="1" id="KW-0472">Membrane</keyword>
<keyword evidence="1" id="KW-1133">Transmembrane helix</keyword>
<dbReference type="EMBL" id="FNEZ01000003">
    <property type="protein sequence ID" value="SDK08207.1"/>
    <property type="molecule type" value="Genomic_DNA"/>
</dbReference>
<evidence type="ECO:0000256" key="1">
    <source>
        <dbReference type="SAM" id="Phobius"/>
    </source>
</evidence>
<dbReference type="AlphaFoldDB" id="A0A1G8YZP6"/>
<organism evidence="2 3">
    <name type="scientific">Flavobacterium noncentrifugens</name>
    <dbReference type="NCBI Taxonomy" id="1128970"/>
    <lineage>
        <taxon>Bacteria</taxon>
        <taxon>Pseudomonadati</taxon>
        <taxon>Bacteroidota</taxon>
        <taxon>Flavobacteriia</taxon>
        <taxon>Flavobacteriales</taxon>
        <taxon>Flavobacteriaceae</taxon>
        <taxon>Flavobacterium</taxon>
    </lineage>
</organism>
<proteinExistence type="predicted"/>
<dbReference type="Proteomes" id="UP000199580">
    <property type="component" value="Unassembled WGS sequence"/>
</dbReference>
<protein>
    <submittedName>
        <fullName evidence="2">Uncharacterized protein</fullName>
    </submittedName>
</protein>
<keyword evidence="1" id="KW-0812">Transmembrane</keyword>
<sequence>MEELDLLKKDWNKRNSFEQVTEHEIYKMRHKTSSSIVKWLLAISIIEFSFWILLTLILNDEKYQVKLHRYGIEDCMFWVNAINYAVLVLFIFFFYKNYRTISTTDSTRQLMGNILKTRKTVQYYIWYNLGIVTVNIILSILMLFYHNAQMQSLMEDATAKGHKEIFILMCSGISLVFIALIIGIFWLFYRLLYGILLKKLFVNYKELKKIDL</sequence>
<gene>
    <name evidence="2" type="ORF">SAMN04487935_2539</name>
</gene>
<evidence type="ECO:0000313" key="2">
    <source>
        <dbReference type="EMBL" id="SDK08207.1"/>
    </source>
</evidence>
<feature type="transmembrane region" description="Helical" evidence="1">
    <location>
        <begin position="124"/>
        <end position="145"/>
    </location>
</feature>
<reference evidence="2 3" key="1">
    <citation type="submission" date="2016-10" db="EMBL/GenBank/DDBJ databases">
        <authorList>
            <person name="de Groot N.N."/>
        </authorList>
    </citation>
    <scope>NUCLEOTIDE SEQUENCE [LARGE SCALE GENOMIC DNA]</scope>
    <source>
        <strain evidence="2 3">CGMCC 1.10076</strain>
    </source>
</reference>
<keyword evidence="3" id="KW-1185">Reference proteome</keyword>
<feature type="transmembrane region" description="Helical" evidence="1">
    <location>
        <begin position="36"/>
        <end position="57"/>
    </location>
</feature>
<feature type="transmembrane region" description="Helical" evidence="1">
    <location>
        <begin position="165"/>
        <end position="189"/>
    </location>
</feature>
<feature type="transmembrane region" description="Helical" evidence="1">
    <location>
        <begin position="77"/>
        <end position="95"/>
    </location>
</feature>
<name>A0A1G8YZP6_9FLAO</name>
<dbReference type="STRING" id="1128970.SAMN04487935_2539"/>
<evidence type="ECO:0000313" key="3">
    <source>
        <dbReference type="Proteomes" id="UP000199580"/>
    </source>
</evidence>
<dbReference type="RefSeq" id="WP_091396008.1">
    <property type="nucleotide sequence ID" value="NZ_BKAI01000006.1"/>
</dbReference>
<accession>A0A1G8YZP6</accession>
<dbReference type="OrthoDB" id="709028at2"/>